<dbReference type="Gene3D" id="1.10.10.60">
    <property type="entry name" value="Homeodomain-like"/>
    <property type="match status" value="1"/>
</dbReference>
<dbReference type="SUPFAM" id="SSF48498">
    <property type="entry name" value="Tetracyclin repressor-like, C-terminal domain"/>
    <property type="match status" value="1"/>
</dbReference>
<evidence type="ECO:0000256" key="3">
    <source>
        <dbReference type="ARBA" id="ARBA00023163"/>
    </source>
</evidence>
<dbReference type="SUPFAM" id="SSF46689">
    <property type="entry name" value="Homeodomain-like"/>
    <property type="match status" value="1"/>
</dbReference>
<name>A0A8J3F5J5_9BURK</name>
<comment type="caution">
    <text evidence="6">The sequence shown here is derived from an EMBL/GenBank/DDBJ whole genome shotgun (WGS) entry which is preliminary data.</text>
</comment>
<dbReference type="InterPro" id="IPR009057">
    <property type="entry name" value="Homeodomain-like_sf"/>
</dbReference>
<keyword evidence="2 4" id="KW-0238">DNA-binding</keyword>
<dbReference type="Pfam" id="PF00440">
    <property type="entry name" value="TetR_N"/>
    <property type="match status" value="1"/>
</dbReference>
<gene>
    <name evidence="6" type="ORF">GCM10011430_13130</name>
</gene>
<dbReference type="RefSeq" id="WP_188420230.1">
    <property type="nucleotide sequence ID" value="NZ_BMDP01000002.1"/>
</dbReference>
<dbReference type="Proteomes" id="UP000627205">
    <property type="component" value="Unassembled WGS sequence"/>
</dbReference>
<protein>
    <submittedName>
        <fullName evidence="6">TetR family transcriptional regulator</fullName>
    </submittedName>
</protein>
<evidence type="ECO:0000256" key="4">
    <source>
        <dbReference type="PROSITE-ProRule" id="PRU00335"/>
    </source>
</evidence>
<dbReference type="InterPro" id="IPR036271">
    <property type="entry name" value="Tet_transcr_reg_TetR-rel_C_sf"/>
</dbReference>
<keyword evidence="1" id="KW-0805">Transcription regulation</keyword>
<sequence length="187" mass="20319">MRFEKGHKEMTRKRIIDVASRRFRKDGVAASGLAGIMADSGLTNGAFYAHFDSKEDLVRESLSSALSGQLGQLEQAHEDAIDIEGAIRRYLNMSHLEGREEGCPSAALLPEISRQPTQTRKVYEDQLLAYTKNLATLLPNSKSAQATAIFSLMVGTLQMARAVSDPLLAEEILEGGVQAALSLATAR</sequence>
<organism evidence="6 7">
    <name type="scientific">Oxalicibacterium solurbis</name>
    <dbReference type="NCBI Taxonomy" id="69280"/>
    <lineage>
        <taxon>Bacteria</taxon>
        <taxon>Pseudomonadati</taxon>
        <taxon>Pseudomonadota</taxon>
        <taxon>Betaproteobacteria</taxon>
        <taxon>Burkholderiales</taxon>
        <taxon>Oxalobacteraceae</taxon>
        <taxon>Oxalicibacterium</taxon>
    </lineage>
</organism>
<dbReference type="InterPro" id="IPR001647">
    <property type="entry name" value="HTH_TetR"/>
</dbReference>
<evidence type="ECO:0000313" key="7">
    <source>
        <dbReference type="Proteomes" id="UP000627205"/>
    </source>
</evidence>
<feature type="domain" description="HTH tetR-type" evidence="5">
    <location>
        <begin position="9"/>
        <end position="69"/>
    </location>
</feature>
<keyword evidence="3" id="KW-0804">Transcription</keyword>
<evidence type="ECO:0000256" key="1">
    <source>
        <dbReference type="ARBA" id="ARBA00023015"/>
    </source>
</evidence>
<reference evidence="6" key="2">
    <citation type="submission" date="2020-09" db="EMBL/GenBank/DDBJ databases">
        <authorList>
            <person name="Sun Q."/>
            <person name="Sedlacek I."/>
        </authorList>
    </citation>
    <scope>NUCLEOTIDE SEQUENCE</scope>
    <source>
        <strain evidence="6">CCM 7664</strain>
    </source>
</reference>
<dbReference type="PANTHER" id="PTHR47506">
    <property type="entry name" value="TRANSCRIPTIONAL REGULATORY PROTEIN"/>
    <property type="match status" value="1"/>
</dbReference>
<dbReference type="AlphaFoldDB" id="A0A8J3F5J5"/>
<dbReference type="GO" id="GO:0003677">
    <property type="term" value="F:DNA binding"/>
    <property type="evidence" value="ECO:0007669"/>
    <property type="project" value="UniProtKB-UniRule"/>
</dbReference>
<feature type="DNA-binding region" description="H-T-H motif" evidence="4">
    <location>
        <begin position="32"/>
        <end position="51"/>
    </location>
</feature>
<keyword evidence="7" id="KW-1185">Reference proteome</keyword>
<accession>A0A8J3F5J5</accession>
<dbReference type="PANTHER" id="PTHR47506:SF7">
    <property type="entry name" value="TRANSCRIPTIONAL REGULATORY PROTEIN"/>
    <property type="match status" value="1"/>
</dbReference>
<evidence type="ECO:0000313" key="6">
    <source>
        <dbReference type="EMBL" id="GGI54139.1"/>
    </source>
</evidence>
<evidence type="ECO:0000259" key="5">
    <source>
        <dbReference type="PROSITE" id="PS50977"/>
    </source>
</evidence>
<evidence type="ECO:0000256" key="2">
    <source>
        <dbReference type="ARBA" id="ARBA00023125"/>
    </source>
</evidence>
<dbReference type="PROSITE" id="PS50977">
    <property type="entry name" value="HTH_TETR_2"/>
    <property type="match status" value="1"/>
</dbReference>
<proteinExistence type="predicted"/>
<dbReference type="Gene3D" id="1.10.357.10">
    <property type="entry name" value="Tetracycline Repressor, domain 2"/>
    <property type="match status" value="1"/>
</dbReference>
<dbReference type="PRINTS" id="PR00455">
    <property type="entry name" value="HTHTETR"/>
</dbReference>
<dbReference type="EMBL" id="BMDP01000002">
    <property type="protein sequence ID" value="GGI54139.1"/>
    <property type="molecule type" value="Genomic_DNA"/>
</dbReference>
<reference evidence="6" key="1">
    <citation type="journal article" date="2014" name="Int. J. Syst. Evol. Microbiol.">
        <title>Complete genome sequence of Corynebacterium casei LMG S-19264T (=DSM 44701T), isolated from a smear-ripened cheese.</title>
        <authorList>
            <consortium name="US DOE Joint Genome Institute (JGI-PGF)"/>
            <person name="Walter F."/>
            <person name="Albersmeier A."/>
            <person name="Kalinowski J."/>
            <person name="Ruckert C."/>
        </authorList>
    </citation>
    <scope>NUCLEOTIDE SEQUENCE</scope>
    <source>
        <strain evidence="6">CCM 7664</strain>
    </source>
</reference>